<dbReference type="GO" id="GO:0046872">
    <property type="term" value="F:metal ion binding"/>
    <property type="evidence" value="ECO:0007669"/>
    <property type="project" value="UniProtKB-KW"/>
</dbReference>
<reference evidence="9" key="1">
    <citation type="submission" date="2020-05" db="EMBL/GenBank/DDBJ databases">
        <authorList>
            <person name="Chiriac C."/>
            <person name="Salcher M."/>
            <person name="Ghai R."/>
            <person name="Kavagutti S V."/>
        </authorList>
    </citation>
    <scope>NUCLEOTIDE SEQUENCE</scope>
</reference>
<evidence type="ECO:0000256" key="3">
    <source>
        <dbReference type="ARBA" id="ARBA00022670"/>
    </source>
</evidence>
<protein>
    <submittedName>
        <fullName evidence="9">Unannotated protein</fullName>
    </submittedName>
</protein>
<evidence type="ECO:0000259" key="8">
    <source>
        <dbReference type="Pfam" id="PF01432"/>
    </source>
</evidence>
<dbReference type="FunFam" id="3.40.390.10:FF:000009">
    <property type="entry name" value="Oligopeptidase A"/>
    <property type="match status" value="1"/>
</dbReference>
<dbReference type="CDD" id="cd06456">
    <property type="entry name" value="M3A_DCP"/>
    <property type="match status" value="1"/>
</dbReference>
<evidence type="ECO:0000256" key="6">
    <source>
        <dbReference type="ARBA" id="ARBA00022833"/>
    </source>
</evidence>
<dbReference type="InterPro" id="IPR034005">
    <property type="entry name" value="M3A_DCP"/>
</dbReference>
<dbReference type="EMBL" id="CAEZSX010000004">
    <property type="protein sequence ID" value="CAB4547260.1"/>
    <property type="molecule type" value="Genomic_DNA"/>
</dbReference>
<dbReference type="InterPro" id="IPR024079">
    <property type="entry name" value="MetalloPept_cat_dom_sf"/>
</dbReference>
<sequence length="678" mass="76966">MTNSNPFQDRSTLEYELPDFSKITDEHYLPAFYAGCEQQLAEIEAITSQPEVTFDNTVIALERSGKLLERMLLVFYNKSSADTNPTIDKIESEIAPKLAGHEDAIKLNPALFSRIETLYEKRDQLGLDTESVWLIERYHRDFVHAGAKLSPDDRETLKQYNEKLSELQTKFDQNALAEANRLGVVVDDVAMLAGLSESEIDIAAQAAKERGLDGKYLVNMVNYTGHPWLASLENRDLREKIMRASMSKSTSGGDFDNQELIKQIVKLRAERAKLLGFESHAAYVLSDQTAGKPANAHKMLRRIAPAAVSNARLESKDLEVQLKKDHPGSKLQSWDWAYYTEKVRKEKYNLDTSLMKPYFELERVLFDGVFFAAEKLFGITFKERKDLRAYHEEARVFEVFNEDGSKLGLFIGDFFTRDSKHGGAWMNNLVDQSKLLDQKPVVVNNLNVPKPRAGEPALLTFDETSTLFHEFGHALHGLLSNVTYPRFSGTNVERDFVEFPSQVNEMWMLWPEVVANYAKHHETGEVLPSEWIASLQASETFNEGFETTSYLAAAILDLAWHEVADQSVSDVAEFEAKAIKDYGLDFDPVPVRYKSGYFSHVFSGGYSAGYYGYIWSEVLDADTVNWFKQNGGLTRENGERFRKELLSRGGSIDSMDMFRNFRGQDPAIEPLLTRRGLL</sequence>
<feature type="domain" description="Peptidase M3A/M3B catalytic" evidence="8">
    <location>
        <begin position="229"/>
        <end position="675"/>
    </location>
</feature>
<dbReference type="PANTHER" id="PTHR43660">
    <property type="entry name" value="DIPEPTIDYL CARBOXYPEPTIDASE"/>
    <property type="match status" value="1"/>
</dbReference>
<dbReference type="InterPro" id="IPR001567">
    <property type="entry name" value="Pept_M3A_M3B_dom"/>
</dbReference>
<dbReference type="InterPro" id="IPR045090">
    <property type="entry name" value="Pept_M3A_M3B"/>
</dbReference>
<accession>A0A6J6C7B5</accession>
<evidence type="ECO:0000256" key="2">
    <source>
        <dbReference type="ARBA" id="ARBA00006040"/>
    </source>
</evidence>
<keyword evidence="7" id="KW-0482">Metalloprotease</keyword>
<comment type="similarity">
    <text evidence="2">Belongs to the peptidase M3 family.</text>
</comment>
<dbReference type="Pfam" id="PF01432">
    <property type="entry name" value="Peptidase_M3"/>
    <property type="match status" value="1"/>
</dbReference>
<dbReference type="GO" id="GO:0004180">
    <property type="term" value="F:carboxypeptidase activity"/>
    <property type="evidence" value="ECO:0007669"/>
    <property type="project" value="TreeGrafter"/>
</dbReference>
<gene>
    <name evidence="9" type="ORF">UFOPK1537_00063</name>
</gene>
<dbReference type="Gene3D" id="1.10.1370.10">
    <property type="entry name" value="Neurolysin, domain 3"/>
    <property type="match status" value="1"/>
</dbReference>
<dbReference type="SUPFAM" id="SSF55486">
    <property type="entry name" value="Metalloproteases ('zincins'), catalytic domain"/>
    <property type="match status" value="1"/>
</dbReference>
<evidence type="ECO:0000256" key="1">
    <source>
        <dbReference type="ARBA" id="ARBA00001947"/>
    </source>
</evidence>
<dbReference type="PANTHER" id="PTHR43660:SF1">
    <property type="entry name" value="DIPEPTIDYL CARBOXYPEPTIDASE"/>
    <property type="match status" value="1"/>
</dbReference>
<evidence type="ECO:0000256" key="7">
    <source>
        <dbReference type="ARBA" id="ARBA00023049"/>
    </source>
</evidence>
<dbReference type="AlphaFoldDB" id="A0A6J6C7B5"/>
<proteinExistence type="inferred from homology"/>
<comment type="cofactor">
    <cofactor evidence="1">
        <name>Zn(2+)</name>
        <dbReference type="ChEBI" id="CHEBI:29105"/>
    </cofactor>
</comment>
<dbReference type="GO" id="GO:0006508">
    <property type="term" value="P:proteolysis"/>
    <property type="evidence" value="ECO:0007669"/>
    <property type="project" value="UniProtKB-KW"/>
</dbReference>
<organism evidence="9">
    <name type="scientific">freshwater metagenome</name>
    <dbReference type="NCBI Taxonomy" id="449393"/>
    <lineage>
        <taxon>unclassified sequences</taxon>
        <taxon>metagenomes</taxon>
        <taxon>ecological metagenomes</taxon>
    </lineage>
</organism>
<evidence type="ECO:0000313" key="9">
    <source>
        <dbReference type="EMBL" id="CAB4547260.1"/>
    </source>
</evidence>
<keyword evidence="6" id="KW-0862">Zinc</keyword>
<dbReference type="Gene3D" id="3.40.390.10">
    <property type="entry name" value="Collagenase (Catalytic Domain)"/>
    <property type="match status" value="1"/>
</dbReference>
<dbReference type="GO" id="GO:0005829">
    <property type="term" value="C:cytosol"/>
    <property type="evidence" value="ECO:0007669"/>
    <property type="project" value="TreeGrafter"/>
</dbReference>
<name>A0A6J6C7B5_9ZZZZ</name>
<keyword evidence="5" id="KW-0378">Hydrolase</keyword>
<evidence type="ECO:0000256" key="5">
    <source>
        <dbReference type="ARBA" id="ARBA00022801"/>
    </source>
</evidence>
<keyword evidence="4" id="KW-0479">Metal-binding</keyword>
<dbReference type="Gene3D" id="1.10.1370.40">
    <property type="match status" value="1"/>
</dbReference>
<keyword evidence="3" id="KW-0645">Protease</keyword>
<evidence type="ECO:0000256" key="4">
    <source>
        <dbReference type="ARBA" id="ARBA00022723"/>
    </source>
</evidence>
<dbReference type="GO" id="GO:0004222">
    <property type="term" value="F:metalloendopeptidase activity"/>
    <property type="evidence" value="ECO:0007669"/>
    <property type="project" value="InterPro"/>
</dbReference>
<dbReference type="InterPro" id="IPR024077">
    <property type="entry name" value="Neurolysin/TOP_dom2"/>
</dbReference>